<dbReference type="SUPFAM" id="SSF54695">
    <property type="entry name" value="POZ domain"/>
    <property type="match status" value="1"/>
</dbReference>
<keyword evidence="3" id="KW-1185">Reference proteome</keyword>
<dbReference type="NCBIfam" id="NF047352">
    <property type="entry name" value="P_loop_sacsin"/>
    <property type="match status" value="1"/>
</dbReference>
<dbReference type="PANTHER" id="PTHR15600:SF42">
    <property type="entry name" value="SACSIN"/>
    <property type="match status" value="1"/>
</dbReference>
<dbReference type="STRING" id="765440.A0A0C3G7K9"/>
<feature type="domain" description="BTB" evidence="1">
    <location>
        <begin position="2249"/>
        <end position="2320"/>
    </location>
</feature>
<dbReference type="InterPro" id="IPR000210">
    <property type="entry name" value="BTB/POZ_dom"/>
</dbReference>
<dbReference type="InterPro" id="IPR058210">
    <property type="entry name" value="SACS/Nov_dom"/>
</dbReference>
<organism evidence="2 3">
    <name type="scientific">Piloderma croceum (strain F 1598)</name>
    <dbReference type="NCBI Taxonomy" id="765440"/>
    <lineage>
        <taxon>Eukaryota</taxon>
        <taxon>Fungi</taxon>
        <taxon>Dikarya</taxon>
        <taxon>Basidiomycota</taxon>
        <taxon>Agaricomycotina</taxon>
        <taxon>Agaricomycetes</taxon>
        <taxon>Agaricomycetidae</taxon>
        <taxon>Atheliales</taxon>
        <taxon>Atheliaceae</taxon>
        <taxon>Piloderma</taxon>
    </lineage>
</organism>
<dbReference type="Pfam" id="PF25794">
    <property type="entry name" value="SACS"/>
    <property type="match status" value="2"/>
</dbReference>
<dbReference type="PROSITE" id="PS50097">
    <property type="entry name" value="BTB"/>
    <property type="match status" value="1"/>
</dbReference>
<dbReference type="SUPFAM" id="SSF55874">
    <property type="entry name" value="ATPase domain of HSP90 chaperone/DNA topoisomerase II/histidine kinase"/>
    <property type="match status" value="2"/>
</dbReference>
<evidence type="ECO:0000313" key="2">
    <source>
        <dbReference type="EMBL" id="KIM87754.1"/>
    </source>
</evidence>
<name>A0A0C3G7K9_PILCF</name>
<dbReference type="OrthoDB" id="1262810at2759"/>
<dbReference type="Pfam" id="PF00651">
    <property type="entry name" value="BTB"/>
    <property type="match status" value="1"/>
</dbReference>
<sequence>MDFGEKLSPTAAISSILSSYPFSVGLLRELLQNSDDAKASKQIFVLDLRTHPTDTLYHRELADAQGPALLACNDALFSETDWEAVQTIYQSSKITDTSKIGKYGVGFRSCYHVTDNPQILSGSTLAIFDPHRAFTPSGGAMFDFVEQPNKHADQLSGFDFFIPMANRSVSFSKTIIRLPLRTTTGAAKSLIKRNSVEPSKIRQLLDDFIKEEIDIVLLFLTHISSIEIYEVDDQGITRLASVELVKSPSDSQDANITTYRSDVKVTTDILGCVSQSWRVLCASYPASEAATILSERLGYDVVPALKRQKLVPNIAIAMPLPLPSSTPSGRLYTYLPLPLSTGFRCHIHGLFALTPDRQHLRNGEETGVVKGDDSVIVAWNRLLFDTFIPSAWAMLLPILLNQDNLTSIFDAWPLSRPAVQGGDTMYWNDLPCKVVSAIARYKLAVWPIIIASKSGQTNPVFSDLGSLIVASKTEHQETLAALAMAGVNITQPPAYIKDLLVEAGVDFVPLTPFTARLALLENGFCVSEPAEINLILSYLLSEGDLENIIGLPLVRTMNGMHVALVSSDDAPAHILLTEPDVTIFGDYDGHAIDVTQFPSDAEELFLRNGPAVLNVNSLTNEQVIEYLVTFLDQFHLALESPPMVDVPDAVVDWLALFWKWHATWRYRLELFPSIYLFYLVPTFKSALVPPIHGVFDLAPKLDMTLSEALEAVGILFLHPNITSGARLLLAEWGVIKSVMNGHDILDHILDDPAYNIKANAANALRGHLLSSLTNSRRLGRLNAGQQRKLRHLPIYPIFVPPTSKTNNNDAIREIKPIMDGHIIKSVVGISLIPAIDDTVFLDGCRKLLEYLEDDGGLLDANGVLSLAVDHLAQQPKHLQRAFIERIIRDRDSVSSGLLRRLSATPFVAVYGNDVSARAPKDVFDPECAVATLLLNDNRLPCFSDDDDSAIVAALRSLQLLRSTLTNNLIEERIAHISKYSWAQESIDLSMRLIRLIVDSNHDCSGLYIDPNLKWLPTNAGLLGSRDCHHSDAHSPDLFDEILPMLAVGKVSTSLVEALAWSESLPLSVVKGQLEKVLQHGQGYQKLQHIIRELSTRVDLSSQDEDDLRASTSDRPWIPISQRCIVSTPHAVLSSDVDIPPGFYMVPFSLSDDHRIRRFLQLMGCSERPSSNALLRELDRLMHRESASDTIKVSLRLLEALVDTTMSDEERTRLLVPDVNCHLRPIAFVYYNDLGPPACFVSLPDLVSVAHQSFPFELAKGLGMTFIGHSGLKSLLIDDHDMGEALTSRIRNVLVQYTVEQAFTEFLANAADAKATTFGILLDEQPFAASHLLSPKLAEIQSRPSLVIYNDAVFNDRDFNGIRNVGVGGKVGKSNAIGQFGLGALSMYHFTEVAMIVSGNRVMFLDPSKSYLPFAGRASASMTLSDIRRLYPGHLAPLYGLYGFSLETNYYSGSLFRLPLRNGESLLSPHSFTMHDLERLVNGHYLNIAPQTLLFTQVDTIKAEHRDMQGRQSQYWLIRGSRSQICRDGCYESQTLCITAPQGTTGDGQWQIISSEEGTLPSQFHPLIDKHRLRNPVRIGLAANLTSPNPHCNFFATMPLPIDSNLPVQLNAPFILSPDRRSIRLDGKEAKYNLWLLSQLAPPLYLRLLEKLLGGWDRTDPTWWRWWPHLPADVMSSALVNSLYSQYVAKTDRRICVSVVNSAISPGEAVFLIETDSAEAKLLLYLQPSNLVKSPSYIRRALSKQISTVDKGYVKSSLRSVFHDRRFNIDSVLRFFKTIESSVPNRFARLSGSEHGRFAQWGRNYIMDTSKDLVPVARSLPIWAALGVSMEGRFFAASDITMMPAAIHGHLADVLPFLQLGLRIVEYSSTLHHKFKVELLSFTQFRDRLNISQSTILDPDDMAPYRNLLKIIIANHWYDRRDVLIPNSNRVLDYSANLYARSLPLFRSTFQTSRYLDRLVHPDFLELENGLGQFHLRTQMDFVSFKECVRVIHDDIYGDRRVERATLLYHWYCTQLPIRLADSILHSWRELDSFRFIPPVVRGRSASYNQSLYVCRPILDLELVSPREVLRSEHEAIAWTQRASFTPSGRLLLVDLSLGVPDPVEVLEHLRVLSLQISPSYPSNAQLLSDIKQTYQWLEKHKEDADLKDRLVQYHTEPLFLNVDDPELMEWTWHSASKLYINISDAPASDSWGVRQFLLPFRGLLRLAGVKEVQMRTVPDMPISSLEQQLNQLELTRNIYDSMRREKKLTGVIFITDDGEEFPAHRVVLAGVGEHFRDLFLGQWGESNLIVDRPISVPECPAGCLRWILEYLYTGVITDIKEQDMLLHILRLAHRWELPSLIEMMQIKLVEYISLDTYDTLLEEAEELGADILADNCSMFEKDNQSAIRRFKGH</sequence>
<dbReference type="InParanoid" id="A0A0C3G7K9"/>
<dbReference type="GO" id="GO:0030544">
    <property type="term" value="F:Hsp70 protein binding"/>
    <property type="evidence" value="ECO:0007669"/>
    <property type="project" value="TreeGrafter"/>
</dbReference>
<protein>
    <recommendedName>
        <fullName evidence="1">BTB domain-containing protein</fullName>
    </recommendedName>
</protein>
<gene>
    <name evidence="2" type="ORF">PILCRDRAFT_814472</name>
</gene>
<dbReference type="EMBL" id="KN832978">
    <property type="protein sequence ID" value="KIM87754.1"/>
    <property type="molecule type" value="Genomic_DNA"/>
</dbReference>
<dbReference type="Gene3D" id="3.30.710.10">
    <property type="entry name" value="Potassium Channel Kv1.1, Chain A"/>
    <property type="match status" value="1"/>
</dbReference>
<dbReference type="InterPro" id="IPR036890">
    <property type="entry name" value="HATPase_C_sf"/>
</dbReference>
<evidence type="ECO:0000259" key="1">
    <source>
        <dbReference type="PROSITE" id="PS50097"/>
    </source>
</evidence>
<reference evidence="3" key="2">
    <citation type="submission" date="2015-01" db="EMBL/GenBank/DDBJ databases">
        <title>Evolutionary Origins and Diversification of the Mycorrhizal Mutualists.</title>
        <authorList>
            <consortium name="DOE Joint Genome Institute"/>
            <consortium name="Mycorrhizal Genomics Consortium"/>
            <person name="Kohler A."/>
            <person name="Kuo A."/>
            <person name="Nagy L.G."/>
            <person name="Floudas D."/>
            <person name="Copeland A."/>
            <person name="Barry K.W."/>
            <person name="Cichocki N."/>
            <person name="Veneault-Fourrey C."/>
            <person name="LaButti K."/>
            <person name="Lindquist E.A."/>
            <person name="Lipzen A."/>
            <person name="Lundell T."/>
            <person name="Morin E."/>
            <person name="Murat C."/>
            <person name="Riley R."/>
            <person name="Ohm R."/>
            <person name="Sun H."/>
            <person name="Tunlid A."/>
            <person name="Henrissat B."/>
            <person name="Grigoriev I.V."/>
            <person name="Hibbett D.S."/>
            <person name="Martin F."/>
        </authorList>
    </citation>
    <scope>NUCLEOTIDE SEQUENCE [LARGE SCALE GENOMIC DNA]</scope>
    <source>
        <strain evidence="3">F 1598</strain>
    </source>
</reference>
<evidence type="ECO:0000313" key="3">
    <source>
        <dbReference type="Proteomes" id="UP000054166"/>
    </source>
</evidence>
<reference evidence="2 3" key="1">
    <citation type="submission" date="2014-04" db="EMBL/GenBank/DDBJ databases">
        <authorList>
            <consortium name="DOE Joint Genome Institute"/>
            <person name="Kuo A."/>
            <person name="Tarkka M."/>
            <person name="Buscot F."/>
            <person name="Kohler A."/>
            <person name="Nagy L.G."/>
            <person name="Floudas D."/>
            <person name="Copeland A."/>
            <person name="Barry K.W."/>
            <person name="Cichocki N."/>
            <person name="Veneault-Fourrey C."/>
            <person name="LaButti K."/>
            <person name="Lindquist E.A."/>
            <person name="Lipzen A."/>
            <person name="Lundell T."/>
            <person name="Morin E."/>
            <person name="Murat C."/>
            <person name="Sun H."/>
            <person name="Tunlid A."/>
            <person name="Henrissat B."/>
            <person name="Grigoriev I.V."/>
            <person name="Hibbett D.S."/>
            <person name="Martin F."/>
            <person name="Nordberg H.P."/>
            <person name="Cantor M.N."/>
            <person name="Hua S.X."/>
        </authorList>
    </citation>
    <scope>NUCLEOTIDE SEQUENCE [LARGE SCALE GENOMIC DNA]</scope>
    <source>
        <strain evidence="2 3">F 1598</strain>
    </source>
</reference>
<dbReference type="Gene3D" id="3.30.565.10">
    <property type="entry name" value="Histidine kinase-like ATPase, C-terminal domain"/>
    <property type="match status" value="1"/>
</dbReference>
<dbReference type="SMART" id="SM00225">
    <property type="entry name" value="BTB"/>
    <property type="match status" value="1"/>
</dbReference>
<dbReference type="InterPro" id="IPR011333">
    <property type="entry name" value="SKP1/BTB/POZ_sf"/>
</dbReference>
<proteinExistence type="predicted"/>
<dbReference type="Proteomes" id="UP000054166">
    <property type="component" value="Unassembled WGS sequence"/>
</dbReference>
<dbReference type="InterPro" id="IPR052972">
    <property type="entry name" value="Sacsin_chaperone_reg"/>
</dbReference>
<dbReference type="PANTHER" id="PTHR15600">
    <property type="entry name" value="SACSIN"/>
    <property type="match status" value="1"/>
</dbReference>
<accession>A0A0C3G7K9</accession>
<dbReference type="HOGENOM" id="CLU_000417_1_0_1"/>